<organism evidence="10 11">
    <name type="scientific">Raoultibacter massiliensis</name>
    <dbReference type="NCBI Taxonomy" id="1852371"/>
    <lineage>
        <taxon>Bacteria</taxon>
        <taxon>Bacillati</taxon>
        <taxon>Actinomycetota</taxon>
        <taxon>Coriobacteriia</taxon>
        <taxon>Eggerthellales</taxon>
        <taxon>Eggerthellaceae</taxon>
        <taxon>Raoultibacter</taxon>
    </lineage>
</organism>
<evidence type="ECO:0000256" key="3">
    <source>
        <dbReference type="ARBA" id="ARBA00022729"/>
    </source>
</evidence>
<dbReference type="Gene3D" id="6.10.250.3150">
    <property type="match status" value="1"/>
</dbReference>
<dbReference type="PANTHER" id="PTHR47053">
    <property type="entry name" value="MUREIN DD-ENDOPEPTIDASE MEPH-RELATED"/>
    <property type="match status" value="1"/>
</dbReference>
<dbReference type="PANTHER" id="PTHR47053:SF1">
    <property type="entry name" value="MUREIN DD-ENDOPEPTIDASE MEPH-RELATED"/>
    <property type="match status" value="1"/>
</dbReference>
<proteinExistence type="inferred from homology"/>
<evidence type="ECO:0000259" key="9">
    <source>
        <dbReference type="PROSITE" id="PS51935"/>
    </source>
</evidence>
<evidence type="ECO:0000256" key="5">
    <source>
        <dbReference type="ARBA" id="ARBA00022807"/>
    </source>
</evidence>
<comment type="caution">
    <text evidence="10">The sequence shown here is derived from an EMBL/GenBank/DDBJ whole genome shotgun (WGS) entry which is preliminary data.</text>
</comment>
<reference evidence="10 11" key="1">
    <citation type="submission" date="2024-04" db="EMBL/GenBank/DDBJ databases">
        <title>Human intestinal bacterial collection.</title>
        <authorList>
            <person name="Pauvert C."/>
            <person name="Hitch T.C.A."/>
            <person name="Clavel T."/>
        </authorList>
    </citation>
    <scope>NUCLEOTIDE SEQUENCE [LARGE SCALE GENOMIC DNA]</scope>
    <source>
        <strain evidence="10 11">CLA-KB-H42</strain>
    </source>
</reference>
<comment type="similarity">
    <text evidence="1">Belongs to the peptidase C40 family.</text>
</comment>
<evidence type="ECO:0000256" key="1">
    <source>
        <dbReference type="ARBA" id="ARBA00007074"/>
    </source>
</evidence>
<gene>
    <name evidence="10" type="ORF">AAA083_02070</name>
</gene>
<dbReference type="Proteomes" id="UP001487305">
    <property type="component" value="Unassembled WGS sequence"/>
</dbReference>
<evidence type="ECO:0000313" key="10">
    <source>
        <dbReference type="EMBL" id="MEQ3361758.1"/>
    </source>
</evidence>
<evidence type="ECO:0000256" key="4">
    <source>
        <dbReference type="ARBA" id="ARBA00022801"/>
    </source>
</evidence>
<evidence type="ECO:0000256" key="2">
    <source>
        <dbReference type="ARBA" id="ARBA00022670"/>
    </source>
</evidence>
<dbReference type="Pfam" id="PF00877">
    <property type="entry name" value="NLPC_P60"/>
    <property type="match status" value="1"/>
</dbReference>
<feature type="coiled-coil region" evidence="6">
    <location>
        <begin position="38"/>
        <end position="100"/>
    </location>
</feature>
<keyword evidence="5" id="KW-0788">Thiol protease</keyword>
<dbReference type="InterPro" id="IPR038765">
    <property type="entry name" value="Papain-like_cys_pep_sf"/>
</dbReference>
<dbReference type="SUPFAM" id="SSF54001">
    <property type="entry name" value="Cysteine proteinases"/>
    <property type="match status" value="1"/>
</dbReference>
<dbReference type="Gene3D" id="3.90.1720.10">
    <property type="entry name" value="endopeptidase domain like (from Nostoc punctiforme)"/>
    <property type="match status" value="1"/>
</dbReference>
<keyword evidence="3 8" id="KW-0732">Signal</keyword>
<feature type="signal peptide" evidence="8">
    <location>
        <begin position="1"/>
        <end position="34"/>
    </location>
</feature>
<name>A0ABV1JAH7_9ACTN</name>
<evidence type="ECO:0000256" key="7">
    <source>
        <dbReference type="SAM" id="MobiDB-lite"/>
    </source>
</evidence>
<feature type="domain" description="NlpC/P60" evidence="9">
    <location>
        <begin position="263"/>
        <end position="369"/>
    </location>
</feature>
<feature type="region of interest" description="Disordered" evidence="7">
    <location>
        <begin position="224"/>
        <end position="260"/>
    </location>
</feature>
<dbReference type="InterPro" id="IPR000064">
    <property type="entry name" value="NLP_P60_dom"/>
</dbReference>
<dbReference type="InterPro" id="IPR051202">
    <property type="entry name" value="Peptidase_C40"/>
</dbReference>
<keyword evidence="6" id="KW-0175">Coiled coil</keyword>
<dbReference type="EMBL" id="JBBNOP010000001">
    <property type="protein sequence ID" value="MEQ3361758.1"/>
    <property type="molecule type" value="Genomic_DNA"/>
</dbReference>
<keyword evidence="4" id="KW-0378">Hydrolase</keyword>
<feature type="compositionally biased region" description="Low complexity" evidence="7">
    <location>
        <begin position="224"/>
        <end position="254"/>
    </location>
</feature>
<evidence type="ECO:0000256" key="6">
    <source>
        <dbReference type="SAM" id="Coils"/>
    </source>
</evidence>
<feature type="chain" id="PRO_5046592749" evidence="8">
    <location>
        <begin position="35"/>
        <end position="369"/>
    </location>
</feature>
<dbReference type="PROSITE" id="PS51935">
    <property type="entry name" value="NLPC_P60"/>
    <property type="match status" value="1"/>
</dbReference>
<evidence type="ECO:0000256" key="8">
    <source>
        <dbReference type="SAM" id="SignalP"/>
    </source>
</evidence>
<dbReference type="InterPro" id="IPR057309">
    <property type="entry name" value="PcsB_CC"/>
</dbReference>
<sequence length="369" mass="39520">MREQAAPSRMKRACTMVLAAALAISLGAPAMAFAEPTAADKQAEAETALAQLNAMQDTLNKASDDYFTALDELEQAQASMEDAQARIDEANAQISELQDKLGTRANSMYRSGSVTFIDLLLGASSFEEFTTNWDILNKMNQNDAEMVQQTKDLRSEVQAEKDEYARQEAIASEKTEEAKQIKEEAEATVASMQETYDSLSAEAAELLEQERAAQEAAEAAAAQAVLDQAAAEAEQSNNNSNNSNNNSSNNNNSSGGVEPPYNAVTGNAVVDRAYSYVGNAEYVWGACSPGQFDCSGFVSYCLTGSYSRLGTTYTFLNWPRVSDPQPGDVAVNSGHCGIYIGGGQMIHAATYGVGVVIGPVQSGMVFVRY</sequence>
<dbReference type="RefSeq" id="WP_102375334.1">
    <property type="nucleotide sequence ID" value="NZ_JBBNOP010000001.1"/>
</dbReference>
<protein>
    <submittedName>
        <fullName evidence="10">NlpC/P60 family protein</fullName>
    </submittedName>
</protein>
<evidence type="ECO:0000313" key="11">
    <source>
        <dbReference type="Proteomes" id="UP001487305"/>
    </source>
</evidence>
<keyword evidence="2" id="KW-0645">Protease</keyword>
<accession>A0ABV1JAH7</accession>
<dbReference type="Pfam" id="PF24568">
    <property type="entry name" value="CC_PcsB"/>
    <property type="match status" value="1"/>
</dbReference>
<keyword evidence="11" id="KW-1185">Reference proteome</keyword>